<dbReference type="Gene3D" id="3.30.200.20">
    <property type="entry name" value="Phosphorylase Kinase, domain 1"/>
    <property type="match status" value="1"/>
</dbReference>
<reference evidence="2 3" key="1">
    <citation type="journal article" date="2015" name="Mol. Biochem. Parasitol.">
        <title>Identification of polymorphic genes for use in assemblage B genotyping assays through comparative genomics of multiple assemblage B Giardia duodenalis isolates.</title>
        <authorList>
            <person name="Wielinga C."/>
            <person name="Thompson R.C."/>
            <person name="Monis P."/>
            <person name="Ryan U."/>
        </authorList>
    </citation>
    <scope>NUCLEOTIDE SEQUENCE [LARGE SCALE GENOMIC DNA]</scope>
    <source>
        <strain evidence="2 3">BAH15c1</strain>
    </source>
</reference>
<gene>
    <name evidence="2" type="ORF">QR46_0397</name>
</gene>
<dbReference type="AlphaFoldDB" id="A0A132NZN9"/>
<dbReference type="SUPFAM" id="SSF56112">
    <property type="entry name" value="Protein kinase-like (PK-like)"/>
    <property type="match status" value="1"/>
</dbReference>
<dbReference type="InterPro" id="IPR002110">
    <property type="entry name" value="Ankyrin_rpt"/>
</dbReference>
<dbReference type="EMBL" id="JXTI01000006">
    <property type="protein sequence ID" value="KWX15538.1"/>
    <property type="molecule type" value="Genomic_DNA"/>
</dbReference>
<dbReference type="SMART" id="SM00248">
    <property type="entry name" value="ANK"/>
    <property type="match status" value="11"/>
</dbReference>
<protein>
    <submittedName>
        <fullName evidence="2">Protein 21.1</fullName>
    </submittedName>
</protein>
<dbReference type="GO" id="GO:0005524">
    <property type="term" value="F:ATP binding"/>
    <property type="evidence" value="ECO:0007669"/>
    <property type="project" value="InterPro"/>
</dbReference>
<evidence type="ECO:0000313" key="3">
    <source>
        <dbReference type="Proteomes" id="UP000070089"/>
    </source>
</evidence>
<dbReference type="Gene3D" id="1.25.40.20">
    <property type="entry name" value="Ankyrin repeat-containing domain"/>
    <property type="match status" value="3"/>
</dbReference>
<dbReference type="GO" id="GO:0004672">
    <property type="term" value="F:protein kinase activity"/>
    <property type="evidence" value="ECO:0007669"/>
    <property type="project" value="InterPro"/>
</dbReference>
<dbReference type="OrthoDB" id="341259at2759"/>
<sequence>MAIELLDKYYSSVTLLSKCVCGDIYVANSRRTRLNVIARVIHLKSIESTVTKRLKDAYEQTKRIDHANIFVYTALYLDDNTIVLEADTDQQTVVDDLAIRKDLGTSYTTDELFYFAYQIADALYFIHCKALYEALLFSVRADSVIIKGSPINLMDMKVKLSILTAKWPAPAQLTTNGSDDRPSVSDIFELSTMSFEQHVIYNITMLGHLLLEMALMRPLEEGTADSVCAENEELVVSMHNNTLLELIRFCLDPVRCRRTIMTDIKDYAAFGLGLRCADKEFRFYSIREKASTVDKLIKQLQVEKRFLSLIRAQDIISQALTMATMAYNKGLALSYYAEDVNITRDILTIYPDASVDGHIYDLLRDIITVIEPGVFTQELSKLINVKIIPSLHDVAATLEPLLAKIGTNQLVKLTVKEIIANELAGDLPEDTNRFTIIYAQLSDQDISPAEVADIVALLPELIHRPVLLSVLMRCCVEKSVSLRVPFRLGALQPAASRLMILLTKGSYSISSLRDQLHDLGQQCLAPIGLVDRNGCKVFCTHLTALMIAAWYNKAGAIRLLLGELGYCTASRMSALMFAAIAGSLDSVSLLTVEAQHKNSLGQTALMLAAMRGHVNIAKLLAPLEAGLQDDQGRTALMYAVQQNNVKMVQLLADHEPGYQDIDGKTALMYAVHRSSLIYTEILCRQESTKQAKDRMTALLFAVRDNKLDLIYLLLPLEVSLTTATGETVLMYAVQAKNEQLVRQLINLYPDTIVGHKDTNGWTALMKATQRGYEDIAKLLLPYEGGQQTNDGTTALMIAARNCSNNIVIILREKESTIKDRNGDTALIHAAWRGNVGAIRLLKDYEAGVLNNDGYTALMIAIKQGYVDLADELFPLEYRVYSYSGLTAALIAHATQNQAMLQMVIRNLEGQHSHLMHTPEEQDTCSPVYSDTSCAGLNTDPQ</sequence>
<dbReference type="VEuPathDB" id="GiardiaDB:QR46_0397"/>
<dbReference type="PROSITE" id="PS50011">
    <property type="entry name" value="PROTEIN_KINASE_DOM"/>
    <property type="match status" value="1"/>
</dbReference>
<dbReference type="InterPro" id="IPR036770">
    <property type="entry name" value="Ankyrin_rpt-contain_sf"/>
</dbReference>
<dbReference type="InterPro" id="IPR000719">
    <property type="entry name" value="Prot_kinase_dom"/>
</dbReference>
<dbReference type="Gene3D" id="1.10.510.10">
    <property type="entry name" value="Transferase(Phosphotransferase) domain 1"/>
    <property type="match status" value="1"/>
</dbReference>
<name>A0A132NZN9_GIAIN</name>
<organism evidence="2 3">
    <name type="scientific">Giardia duodenalis assemblage B</name>
    <dbReference type="NCBI Taxonomy" id="1394984"/>
    <lineage>
        <taxon>Eukaryota</taxon>
        <taxon>Metamonada</taxon>
        <taxon>Diplomonadida</taxon>
        <taxon>Hexamitidae</taxon>
        <taxon>Giardiinae</taxon>
        <taxon>Giardia</taxon>
    </lineage>
</organism>
<dbReference type="Proteomes" id="UP000070089">
    <property type="component" value="Unassembled WGS sequence"/>
</dbReference>
<evidence type="ECO:0000313" key="2">
    <source>
        <dbReference type="EMBL" id="KWX15538.1"/>
    </source>
</evidence>
<dbReference type="Pfam" id="PF12796">
    <property type="entry name" value="Ank_2"/>
    <property type="match status" value="2"/>
</dbReference>
<comment type="caution">
    <text evidence="2">The sequence shown here is derived from an EMBL/GenBank/DDBJ whole genome shotgun (WGS) entry which is preliminary data.</text>
</comment>
<dbReference type="InterPro" id="IPR011009">
    <property type="entry name" value="Kinase-like_dom_sf"/>
</dbReference>
<feature type="domain" description="Protein kinase" evidence="1">
    <location>
        <begin position="10"/>
        <end position="270"/>
    </location>
</feature>
<dbReference type="PANTHER" id="PTHR24120">
    <property type="entry name" value="GH07239P"/>
    <property type="match status" value="1"/>
</dbReference>
<accession>A0A132NZN9</accession>
<proteinExistence type="predicted"/>
<evidence type="ECO:0000259" key="1">
    <source>
        <dbReference type="PROSITE" id="PS50011"/>
    </source>
</evidence>
<dbReference type="PANTHER" id="PTHR24120:SF4">
    <property type="entry name" value="GH07239P"/>
    <property type="match status" value="1"/>
</dbReference>
<dbReference type="SUPFAM" id="SSF48403">
    <property type="entry name" value="Ankyrin repeat"/>
    <property type="match status" value="1"/>
</dbReference>